<protein>
    <submittedName>
        <fullName evidence="2">GNAT family N-acetyltransferase</fullName>
    </submittedName>
</protein>
<dbReference type="RefSeq" id="WP_186345919.1">
    <property type="nucleotide sequence ID" value="NZ_BMMR01000007.1"/>
</dbReference>
<evidence type="ECO:0000259" key="1">
    <source>
        <dbReference type="Pfam" id="PF13480"/>
    </source>
</evidence>
<evidence type="ECO:0000313" key="3">
    <source>
        <dbReference type="Proteomes" id="UP000604001"/>
    </source>
</evidence>
<sequence length="336" mass="36118">MDGPASPTVHVLDDLDASSAAWERISHDLPHPSPFLRPWWLRHVARGTPVHLVVLLDDEPVGGAALTSRRVLGVDLLRPAGHGVPCPDHVDLVAVPGHEDVVAAAFADWFARPGSRVLDLAGAPERSLAARSLAVPAAPMDVAPYEPLAGAFLETRSASFRRNVRRTEKRLAGLGVRQWSATAATADAALDAFEALHRDRPDRAALLADMPRLRPALLEAVACGEARVDVLEVGGRSAAVTVAFLVAGRLALYQLARSTEREHDGAGTALLVRVVEQAAAEGCTEVDMLRGEESYKGGFASQQRVLTRVRAAHGVRGRLLLAVWDAVRRVNAWRRP</sequence>
<evidence type="ECO:0000313" key="2">
    <source>
        <dbReference type="EMBL" id="MBC2960641.1"/>
    </source>
</evidence>
<dbReference type="Pfam" id="PF13480">
    <property type="entry name" value="Acetyltransf_6"/>
    <property type="match status" value="1"/>
</dbReference>
<accession>A0ABR6UA01</accession>
<reference evidence="2 3" key="1">
    <citation type="submission" date="2020-08" db="EMBL/GenBank/DDBJ databases">
        <title>novel species in genus Nocardioides.</title>
        <authorList>
            <person name="Zhang G."/>
        </authorList>
    </citation>
    <scope>NUCLEOTIDE SEQUENCE [LARGE SCALE GENOMIC DNA]</scope>
    <source>
        <strain evidence="2 3">SC8A-24</strain>
    </source>
</reference>
<name>A0ABR6UA01_9ACTN</name>
<comment type="caution">
    <text evidence="2">The sequence shown here is derived from an EMBL/GenBank/DDBJ whole genome shotgun (WGS) entry which is preliminary data.</text>
</comment>
<dbReference type="InterPro" id="IPR016181">
    <property type="entry name" value="Acyl_CoA_acyltransferase"/>
</dbReference>
<proteinExistence type="predicted"/>
<keyword evidence="3" id="KW-1185">Reference proteome</keyword>
<dbReference type="SUPFAM" id="SSF55729">
    <property type="entry name" value="Acyl-CoA N-acyltransferases (Nat)"/>
    <property type="match status" value="1"/>
</dbReference>
<gene>
    <name evidence="2" type="ORF">H7344_10090</name>
</gene>
<dbReference type="EMBL" id="JACMYC010000005">
    <property type="protein sequence ID" value="MBC2960641.1"/>
    <property type="molecule type" value="Genomic_DNA"/>
</dbReference>
<feature type="domain" description="BioF2-like acetyltransferase" evidence="1">
    <location>
        <begin position="159"/>
        <end position="296"/>
    </location>
</feature>
<organism evidence="2 3">
    <name type="scientific">Nocardioides deserti</name>
    <dbReference type="NCBI Taxonomy" id="1588644"/>
    <lineage>
        <taxon>Bacteria</taxon>
        <taxon>Bacillati</taxon>
        <taxon>Actinomycetota</taxon>
        <taxon>Actinomycetes</taxon>
        <taxon>Propionibacteriales</taxon>
        <taxon>Nocardioidaceae</taxon>
        <taxon>Nocardioides</taxon>
    </lineage>
</organism>
<dbReference type="InterPro" id="IPR038740">
    <property type="entry name" value="BioF2-like_GNAT_dom"/>
</dbReference>
<dbReference type="Gene3D" id="3.40.630.30">
    <property type="match status" value="1"/>
</dbReference>
<dbReference type="Proteomes" id="UP000604001">
    <property type="component" value="Unassembled WGS sequence"/>
</dbReference>